<dbReference type="GO" id="GO:0006508">
    <property type="term" value="P:proteolysis"/>
    <property type="evidence" value="ECO:0007669"/>
    <property type="project" value="UniProtKB-KW"/>
</dbReference>
<gene>
    <name evidence="7" type="ORF">SAMN05216200_102422</name>
</gene>
<dbReference type="Gene3D" id="6.20.330.10">
    <property type="match status" value="1"/>
</dbReference>
<name>A0A1M7SHN6_9RHOB</name>
<dbReference type="PANTHER" id="PTHR33209:SF1">
    <property type="entry name" value="PEPTIDASE S49 DOMAIN-CONTAINING PROTEIN"/>
    <property type="match status" value="1"/>
</dbReference>
<dbReference type="InterPro" id="IPR002142">
    <property type="entry name" value="Peptidase_S49"/>
</dbReference>
<feature type="domain" description="Peptidase S49" evidence="6">
    <location>
        <begin position="101"/>
        <end position="247"/>
    </location>
</feature>
<dbReference type="Gene3D" id="3.90.226.10">
    <property type="entry name" value="2-enoyl-CoA Hydratase, Chain A, domain 1"/>
    <property type="match status" value="1"/>
</dbReference>
<sequence>MTTLDDIERRRLRRRLWFWRILALILLAVAAAALLAPEPGPSGPRVARVQLSGVIADDPERDAFLESLAEDDEVRAVILRINSPGGTTVGAEALYDSLRRLAARKPLVAIAGEVAASGAYIAALAADRFIVRGNSIVGSIGVIAQHPELSELLDSIGVRMVEVKSSPLKAAPSPFAPADEAALEVERAMIRDAYAWFRDLVAERRGLRGAALERVADGRIMTGRMAVAAGLADQIGAEREARAWLEERGVPADLPVADARPREKGASTLERLIDLLRGAGSAARALTAGPRLMSIQR</sequence>
<dbReference type="InterPro" id="IPR004635">
    <property type="entry name" value="Pept_S49_SppA"/>
</dbReference>
<keyword evidence="5" id="KW-1133">Transmembrane helix</keyword>
<comment type="similarity">
    <text evidence="1">Belongs to the peptidase S49 family.</text>
</comment>
<accession>A0A1M7SHN6</accession>
<dbReference type="Pfam" id="PF01343">
    <property type="entry name" value="Peptidase_S49"/>
    <property type="match status" value="1"/>
</dbReference>
<dbReference type="RefSeq" id="WP_072746467.1">
    <property type="nucleotide sequence ID" value="NZ_FOHL01000003.1"/>
</dbReference>
<keyword evidence="5" id="KW-0472">Membrane</keyword>
<feature type="transmembrane region" description="Helical" evidence="5">
    <location>
        <begin position="17"/>
        <end position="36"/>
    </location>
</feature>
<evidence type="ECO:0000256" key="4">
    <source>
        <dbReference type="ARBA" id="ARBA00022825"/>
    </source>
</evidence>
<keyword evidence="8" id="KW-1185">Reference proteome</keyword>
<keyword evidence="2 7" id="KW-0645">Protease</keyword>
<dbReference type="InterPro" id="IPR001907">
    <property type="entry name" value="ClpP"/>
</dbReference>
<protein>
    <submittedName>
        <fullName evidence="7">Protease-4</fullName>
    </submittedName>
</protein>
<evidence type="ECO:0000256" key="3">
    <source>
        <dbReference type="ARBA" id="ARBA00022801"/>
    </source>
</evidence>
<dbReference type="GO" id="GO:0004176">
    <property type="term" value="F:ATP-dependent peptidase activity"/>
    <property type="evidence" value="ECO:0007669"/>
    <property type="project" value="InterPro"/>
</dbReference>
<evidence type="ECO:0000256" key="5">
    <source>
        <dbReference type="SAM" id="Phobius"/>
    </source>
</evidence>
<keyword evidence="4" id="KW-0720">Serine protease</keyword>
<evidence type="ECO:0000256" key="1">
    <source>
        <dbReference type="ARBA" id="ARBA00008683"/>
    </source>
</evidence>
<keyword evidence="5" id="KW-0812">Transmembrane</keyword>
<dbReference type="InterPro" id="IPR047272">
    <property type="entry name" value="S49_SppA_C"/>
</dbReference>
<dbReference type="NCBIfam" id="TIGR00706">
    <property type="entry name" value="SppA_dom"/>
    <property type="match status" value="1"/>
</dbReference>
<dbReference type="STRING" id="1189325.SAMN04488119_10387"/>
<keyword evidence="3" id="KW-0378">Hydrolase</keyword>
<dbReference type="SUPFAM" id="SSF52096">
    <property type="entry name" value="ClpP/crotonase"/>
    <property type="match status" value="1"/>
</dbReference>
<dbReference type="PRINTS" id="PR00127">
    <property type="entry name" value="CLPPROTEASEP"/>
</dbReference>
<reference evidence="7 8" key="1">
    <citation type="submission" date="2016-12" db="EMBL/GenBank/DDBJ databases">
        <authorList>
            <person name="Song W.-J."/>
            <person name="Kurnit D.M."/>
        </authorList>
    </citation>
    <scope>NUCLEOTIDE SEQUENCE [LARGE SCALE GENOMIC DNA]</scope>
    <source>
        <strain evidence="7 8">CGMCC 1.10808</strain>
    </source>
</reference>
<dbReference type="AlphaFoldDB" id="A0A1M7SHN6"/>
<proteinExistence type="inferred from homology"/>
<evidence type="ECO:0000259" key="6">
    <source>
        <dbReference type="Pfam" id="PF01343"/>
    </source>
</evidence>
<dbReference type="OrthoDB" id="9764363at2"/>
<dbReference type="EMBL" id="FRDL01000002">
    <property type="protein sequence ID" value="SHN57872.1"/>
    <property type="molecule type" value="Genomic_DNA"/>
</dbReference>
<dbReference type="GO" id="GO:0004252">
    <property type="term" value="F:serine-type endopeptidase activity"/>
    <property type="evidence" value="ECO:0007669"/>
    <property type="project" value="InterPro"/>
</dbReference>
<evidence type="ECO:0000256" key="2">
    <source>
        <dbReference type="ARBA" id="ARBA00022670"/>
    </source>
</evidence>
<dbReference type="InterPro" id="IPR029045">
    <property type="entry name" value="ClpP/crotonase-like_dom_sf"/>
</dbReference>
<evidence type="ECO:0000313" key="8">
    <source>
        <dbReference type="Proteomes" id="UP000184066"/>
    </source>
</evidence>
<dbReference type="Proteomes" id="UP000184066">
    <property type="component" value="Unassembled WGS sequence"/>
</dbReference>
<dbReference type="PANTHER" id="PTHR33209">
    <property type="entry name" value="PROTEASE 4"/>
    <property type="match status" value="1"/>
</dbReference>
<evidence type="ECO:0000313" key="7">
    <source>
        <dbReference type="EMBL" id="SHN57872.1"/>
    </source>
</evidence>
<organism evidence="7 8">
    <name type="scientific">Oceanicella actignis</name>
    <dbReference type="NCBI Taxonomy" id="1189325"/>
    <lineage>
        <taxon>Bacteria</taxon>
        <taxon>Pseudomonadati</taxon>
        <taxon>Pseudomonadota</taxon>
        <taxon>Alphaproteobacteria</taxon>
        <taxon>Rhodobacterales</taxon>
        <taxon>Paracoccaceae</taxon>
        <taxon>Oceanicella</taxon>
    </lineage>
</organism>
<dbReference type="CDD" id="cd07023">
    <property type="entry name" value="S49_Sppa_N_C"/>
    <property type="match status" value="1"/>
</dbReference>